<dbReference type="PANTHER" id="PTHR34295">
    <property type="entry name" value="BIOTIN TRANSPORTER BIOY"/>
    <property type="match status" value="1"/>
</dbReference>
<dbReference type="Proteomes" id="UP000199394">
    <property type="component" value="Unassembled WGS sequence"/>
</dbReference>
<proteinExistence type="inferred from homology"/>
<evidence type="ECO:0000313" key="4">
    <source>
        <dbReference type="EMBL" id="SDZ92203.1"/>
    </source>
</evidence>
<dbReference type="PANTHER" id="PTHR34295:SF1">
    <property type="entry name" value="BIOTIN TRANSPORTER BIOY"/>
    <property type="match status" value="1"/>
</dbReference>
<dbReference type="InterPro" id="IPR003784">
    <property type="entry name" value="BioY"/>
</dbReference>
<feature type="transmembrane region" description="Helical" evidence="3">
    <location>
        <begin position="12"/>
        <end position="29"/>
    </location>
</feature>
<evidence type="ECO:0000256" key="2">
    <source>
        <dbReference type="PIRNR" id="PIRNR016661"/>
    </source>
</evidence>
<dbReference type="GO" id="GO:0015225">
    <property type="term" value="F:biotin transmembrane transporter activity"/>
    <property type="evidence" value="ECO:0007669"/>
    <property type="project" value="UniProtKB-UniRule"/>
</dbReference>
<dbReference type="Pfam" id="PF02632">
    <property type="entry name" value="BioY"/>
    <property type="match status" value="1"/>
</dbReference>
<keyword evidence="2" id="KW-0813">Transport</keyword>
<keyword evidence="5" id="KW-1185">Reference proteome</keyword>
<feature type="transmembrane region" description="Helical" evidence="3">
    <location>
        <begin position="117"/>
        <end position="136"/>
    </location>
</feature>
<feature type="transmembrane region" description="Helical" evidence="3">
    <location>
        <begin position="142"/>
        <end position="165"/>
    </location>
</feature>
<dbReference type="RefSeq" id="WP_090304166.1">
    <property type="nucleotide sequence ID" value="NZ_FNRK01000001.1"/>
</dbReference>
<gene>
    <name evidence="4" type="ORF">SAMN04515656_101147</name>
</gene>
<comment type="subcellular location">
    <subcellularLocation>
        <location evidence="2">Cell membrane</location>
        <topology evidence="2">Multi-pass membrane protein</topology>
    </subcellularLocation>
</comment>
<evidence type="ECO:0000256" key="3">
    <source>
        <dbReference type="SAM" id="Phobius"/>
    </source>
</evidence>
<feature type="transmembrane region" description="Helical" evidence="3">
    <location>
        <begin position="87"/>
        <end position="105"/>
    </location>
</feature>
<dbReference type="PIRSF" id="PIRSF016661">
    <property type="entry name" value="BioY"/>
    <property type="match status" value="1"/>
</dbReference>
<keyword evidence="3" id="KW-0812">Transmembrane</keyword>
<dbReference type="Gene3D" id="1.10.1760.20">
    <property type="match status" value="1"/>
</dbReference>
<feature type="transmembrane region" description="Helical" evidence="3">
    <location>
        <begin position="58"/>
        <end position="81"/>
    </location>
</feature>
<keyword evidence="3" id="KW-1133">Transmembrane helix</keyword>
<sequence>MQKIETRTLTRIAIITALLCIIGPLSLPIPISPVPISLTQLGVYAAVYTLGKKQGTLAVFLYLIIGTIGVPVFSGFAGGIGKLAGPTGGYLLGFAMMAWVLGTFVERWPESRWFQALGMLLGNLLVYVVGTVWLMVQAHLGLGAALMAGVIPYIAFDIIKAAIALGAGPTLMKKVGNQ</sequence>
<dbReference type="OrthoDB" id="9803495at2"/>
<reference evidence="4 5" key="1">
    <citation type="submission" date="2016-10" db="EMBL/GenBank/DDBJ databases">
        <authorList>
            <person name="de Groot N.N."/>
        </authorList>
    </citation>
    <scope>NUCLEOTIDE SEQUENCE [LARGE SCALE GENOMIC DNA]</scope>
    <source>
        <strain evidence="4 5">SR12</strain>
    </source>
</reference>
<keyword evidence="2 3" id="KW-0472">Membrane</keyword>
<dbReference type="GO" id="GO:0005886">
    <property type="term" value="C:plasma membrane"/>
    <property type="evidence" value="ECO:0007669"/>
    <property type="project" value="UniProtKB-SubCell"/>
</dbReference>
<protein>
    <recommendedName>
        <fullName evidence="2">Biotin transporter</fullName>
    </recommendedName>
</protein>
<keyword evidence="2" id="KW-1003">Cell membrane</keyword>
<evidence type="ECO:0000256" key="1">
    <source>
        <dbReference type="ARBA" id="ARBA00010692"/>
    </source>
</evidence>
<comment type="similarity">
    <text evidence="1 2">Belongs to the BioY family.</text>
</comment>
<evidence type="ECO:0000313" key="5">
    <source>
        <dbReference type="Proteomes" id="UP000199394"/>
    </source>
</evidence>
<dbReference type="STRING" id="81409.SAMN04515656_101147"/>
<organism evidence="4 5">
    <name type="scientific">Eubacterium aggregans</name>
    <dbReference type="NCBI Taxonomy" id="81409"/>
    <lineage>
        <taxon>Bacteria</taxon>
        <taxon>Bacillati</taxon>
        <taxon>Bacillota</taxon>
        <taxon>Clostridia</taxon>
        <taxon>Eubacteriales</taxon>
        <taxon>Eubacteriaceae</taxon>
        <taxon>Eubacterium</taxon>
    </lineage>
</organism>
<name>A0A1H3WYL7_9FIRM</name>
<dbReference type="EMBL" id="FNRK01000001">
    <property type="protein sequence ID" value="SDZ92203.1"/>
    <property type="molecule type" value="Genomic_DNA"/>
</dbReference>
<dbReference type="AlphaFoldDB" id="A0A1H3WYL7"/>
<accession>A0A1H3WYL7</accession>